<dbReference type="EMBL" id="CACRXK020012594">
    <property type="protein sequence ID" value="CAB4023625.1"/>
    <property type="molecule type" value="Genomic_DNA"/>
</dbReference>
<proteinExistence type="predicted"/>
<dbReference type="Proteomes" id="UP001152795">
    <property type="component" value="Unassembled WGS sequence"/>
</dbReference>
<name>A0A6S7IW84_PARCT</name>
<evidence type="ECO:0000313" key="2">
    <source>
        <dbReference type="Proteomes" id="UP001152795"/>
    </source>
</evidence>
<evidence type="ECO:0000313" key="1">
    <source>
        <dbReference type="EMBL" id="CAB4023625.1"/>
    </source>
</evidence>
<dbReference type="InterPro" id="IPR036291">
    <property type="entry name" value="NAD(P)-bd_dom_sf"/>
</dbReference>
<sequence length="154" mass="17354">MNTVHVDDVSRALWYLTTNGNNGEVYNLVDNGETTQGIISELVCELLGIEHDYHGTIVSNFARLNMTDIVDESNEKHLEPWSEACQRDNIENTPLSPYLDQELLYEKHLSLDGSKLEETGFKCEHGKLTTGNLKEVLEDYVKLGLFPPSLAQTN</sequence>
<keyword evidence="2" id="KW-1185">Reference proteome</keyword>
<protein>
    <submittedName>
        <fullName evidence="1">Sterol-4-alpha-carboxylate 3-dehydrogenase, decarboxylating-like</fullName>
    </submittedName>
</protein>
<reference evidence="1" key="1">
    <citation type="submission" date="2020-04" db="EMBL/GenBank/DDBJ databases">
        <authorList>
            <person name="Alioto T."/>
            <person name="Alioto T."/>
            <person name="Gomez Garrido J."/>
        </authorList>
    </citation>
    <scope>NUCLEOTIDE SEQUENCE</scope>
    <source>
        <strain evidence="1">A484AB</strain>
    </source>
</reference>
<comment type="caution">
    <text evidence="1">The sequence shown here is derived from an EMBL/GenBank/DDBJ whole genome shotgun (WGS) entry which is preliminary data.</text>
</comment>
<gene>
    <name evidence="1" type="ORF">PACLA_8A068824</name>
</gene>
<dbReference type="Gene3D" id="3.40.50.720">
    <property type="entry name" value="NAD(P)-binding Rossmann-like Domain"/>
    <property type="match status" value="1"/>
</dbReference>
<accession>A0A6S7IW84</accession>
<organism evidence="1 2">
    <name type="scientific">Paramuricea clavata</name>
    <name type="common">Red gorgonian</name>
    <name type="synonym">Violescent sea-whip</name>
    <dbReference type="NCBI Taxonomy" id="317549"/>
    <lineage>
        <taxon>Eukaryota</taxon>
        <taxon>Metazoa</taxon>
        <taxon>Cnidaria</taxon>
        <taxon>Anthozoa</taxon>
        <taxon>Octocorallia</taxon>
        <taxon>Malacalcyonacea</taxon>
        <taxon>Plexauridae</taxon>
        <taxon>Paramuricea</taxon>
    </lineage>
</organism>
<dbReference type="AlphaFoldDB" id="A0A6S7IW84"/>
<dbReference type="SUPFAM" id="SSF51735">
    <property type="entry name" value="NAD(P)-binding Rossmann-fold domains"/>
    <property type="match status" value="1"/>
</dbReference>
<dbReference type="OrthoDB" id="16464at2759"/>